<dbReference type="PANTHER" id="PTHR30055:SF146">
    <property type="entry name" value="HTH-TYPE TRANSCRIPTIONAL DUAL REGULATOR CECR"/>
    <property type="match status" value="1"/>
</dbReference>
<dbReference type="PROSITE" id="PS01081">
    <property type="entry name" value="HTH_TETR_1"/>
    <property type="match status" value="1"/>
</dbReference>
<dbReference type="PRINTS" id="PR00455">
    <property type="entry name" value="HTHTETR"/>
</dbReference>
<evidence type="ECO:0000256" key="1">
    <source>
        <dbReference type="ARBA" id="ARBA00023125"/>
    </source>
</evidence>
<evidence type="ECO:0000256" key="2">
    <source>
        <dbReference type="PROSITE-ProRule" id="PRU00335"/>
    </source>
</evidence>
<organism evidence="4 5">
    <name type="scientific">Microbacterium panaciterrae</name>
    <dbReference type="NCBI Taxonomy" id="985759"/>
    <lineage>
        <taxon>Bacteria</taxon>
        <taxon>Bacillati</taxon>
        <taxon>Actinomycetota</taxon>
        <taxon>Actinomycetes</taxon>
        <taxon>Micrococcales</taxon>
        <taxon>Microbacteriaceae</taxon>
        <taxon>Microbacterium</taxon>
    </lineage>
</organism>
<dbReference type="InterPro" id="IPR041673">
    <property type="entry name" value="TetR_C_23"/>
</dbReference>
<comment type="caution">
    <text evidence="4">The sequence shown here is derived from an EMBL/GenBank/DDBJ whole genome shotgun (WGS) entry which is preliminary data.</text>
</comment>
<dbReference type="SUPFAM" id="SSF46689">
    <property type="entry name" value="Homeodomain-like"/>
    <property type="match status" value="1"/>
</dbReference>
<dbReference type="Pfam" id="PF17931">
    <property type="entry name" value="TetR_C_23"/>
    <property type="match status" value="1"/>
</dbReference>
<dbReference type="PANTHER" id="PTHR30055">
    <property type="entry name" value="HTH-TYPE TRANSCRIPTIONAL REGULATOR RUTR"/>
    <property type="match status" value="1"/>
</dbReference>
<evidence type="ECO:0000313" key="5">
    <source>
        <dbReference type="Proteomes" id="UP001500731"/>
    </source>
</evidence>
<dbReference type="InterPro" id="IPR009057">
    <property type="entry name" value="Homeodomain-like_sf"/>
</dbReference>
<protein>
    <submittedName>
        <fullName evidence="4">TetR family transcriptional regulator</fullName>
    </submittedName>
</protein>
<name>A0ABP8P9A6_9MICO</name>
<reference evidence="5" key="1">
    <citation type="journal article" date="2019" name="Int. J. Syst. Evol. Microbiol.">
        <title>The Global Catalogue of Microorganisms (GCM) 10K type strain sequencing project: providing services to taxonomists for standard genome sequencing and annotation.</title>
        <authorList>
            <consortium name="The Broad Institute Genomics Platform"/>
            <consortium name="The Broad Institute Genome Sequencing Center for Infectious Disease"/>
            <person name="Wu L."/>
            <person name="Ma J."/>
        </authorList>
    </citation>
    <scope>NUCLEOTIDE SEQUENCE [LARGE SCALE GENOMIC DNA]</scope>
    <source>
        <strain evidence="5">JCM 17839</strain>
    </source>
</reference>
<dbReference type="SUPFAM" id="SSF48498">
    <property type="entry name" value="Tetracyclin repressor-like, C-terminal domain"/>
    <property type="match status" value="1"/>
</dbReference>
<accession>A0ABP8P9A6</accession>
<dbReference type="InterPro" id="IPR023772">
    <property type="entry name" value="DNA-bd_HTH_TetR-type_CS"/>
</dbReference>
<dbReference type="InterPro" id="IPR036271">
    <property type="entry name" value="Tet_transcr_reg_TetR-rel_C_sf"/>
</dbReference>
<feature type="DNA-binding region" description="H-T-H motif" evidence="2">
    <location>
        <begin position="55"/>
        <end position="74"/>
    </location>
</feature>
<dbReference type="EMBL" id="BAABGP010000008">
    <property type="protein sequence ID" value="GAA4482541.1"/>
    <property type="molecule type" value="Genomic_DNA"/>
</dbReference>
<evidence type="ECO:0000259" key="3">
    <source>
        <dbReference type="PROSITE" id="PS50977"/>
    </source>
</evidence>
<dbReference type="InterPro" id="IPR001647">
    <property type="entry name" value="HTH_TetR"/>
</dbReference>
<dbReference type="Gene3D" id="1.10.357.10">
    <property type="entry name" value="Tetracycline Repressor, domain 2"/>
    <property type="match status" value="1"/>
</dbReference>
<evidence type="ECO:0000313" key="4">
    <source>
        <dbReference type="EMBL" id="GAA4482541.1"/>
    </source>
</evidence>
<proteinExistence type="predicted"/>
<dbReference type="Pfam" id="PF00440">
    <property type="entry name" value="TetR_N"/>
    <property type="match status" value="1"/>
</dbReference>
<sequence>MRLDEVRRAGYSLNMFSSSAEPPQKPLTPKAEATKARIRDAAMASFVERGYPDTTIRLIAKEAGVSVGNAYYYFPSKEHLVQELYEQVQHDHGASARPLLEDVAGLVDRLRIFFETGLETVGAYRRVAPGFLSAMVSPDSPINPLSAESSPARDLTVGLLRDTVSGASHRLPDDIADHLPEALFPAYLALILRWTYDESPEQAKTTRLLDTGLKLFAVALPFLRVPGVRGVTRDLLDQIADVRP</sequence>
<gene>
    <name evidence="4" type="ORF">GCM10023171_12670</name>
</gene>
<dbReference type="Proteomes" id="UP001500731">
    <property type="component" value="Unassembled WGS sequence"/>
</dbReference>
<keyword evidence="5" id="KW-1185">Reference proteome</keyword>
<keyword evidence="1 2" id="KW-0238">DNA-binding</keyword>
<dbReference type="InterPro" id="IPR050109">
    <property type="entry name" value="HTH-type_TetR-like_transc_reg"/>
</dbReference>
<feature type="domain" description="HTH tetR-type" evidence="3">
    <location>
        <begin position="32"/>
        <end position="92"/>
    </location>
</feature>
<dbReference type="PROSITE" id="PS50977">
    <property type="entry name" value="HTH_TETR_2"/>
    <property type="match status" value="1"/>
</dbReference>